<dbReference type="EMBL" id="JACHXD010000003">
    <property type="protein sequence ID" value="MBB3118292.1"/>
    <property type="molecule type" value="Genomic_DNA"/>
</dbReference>
<comment type="caution">
    <text evidence="2">The sequence shown here is derived from an EMBL/GenBank/DDBJ whole genome shotgun (WGS) entry which is preliminary data.</text>
</comment>
<keyword evidence="3" id="KW-1185">Reference proteome</keyword>
<dbReference type="RefSeq" id="WP_183440229.1">
    <property type="nucleotide sequence ID" value="NZ_JACHXD010000003.1"/>
</dbReference>
<feature type="transmembrane region" description="Helical" evidence="1">
    <location>
        <begin position="294"/>
        <end position="311"/>
    </location>
</feature>
<dbReference type="Proteomes" id="UP000541535">
    <property type="component" value="Unassembled WGS sequence"/>
</dbReference>
<accession>A0A7W5B832</accession>
<gene>
    <name evidence="2" type="ORF">FHS03_001323</name>
</gene>
<feature type="transmembrane region" description="Helical" evidence="1">
    <location>
        <begin position="76"/>
        <end position="97"/>
    </location>
</feature>
<protein>
    <submittedName>
        <fullName evidence="2">ABC-2 type transport system permease protein</fullName>
    </submittedName>
</protein>
<keyword evidence="1" id="KW-0812">Transmembrane</keyword>
<sequence length="318" mass="35125">MNTMKWLIRREYWENKGMLLWFPLGVAGSILLLALAALAKGHHANLHLDGQAVFDGSLTSLAADERITLVQATSTLYPAIALPLFILTAFLALFYCLHSLHDERRDRSILFWKSLPISDEMTVLSKAALALVVLPFTILVMALATSLLILLLLYTALALDGVNLFGNLLSTPDFYLTPLRLLSLLPVYTLWALPAVGWLLLVSSWARTKVFLWGVIAPLLTAGVLGWVSKIFSLGVDMRWIFEHLIARMLVSILPGSWFLFDRSAHGSMEGVGPATAAQTLYATSWSSLAQPTVWIGAVAGVLMIVAAIRIRRWREEG</sequence>
<feature type="transmembrane region" description="Helical" evidence="1">
    <location>
        <begin position="210"/>
        <end position="228"/>
    </location>
</feature>
<keyword evidence="1" id="KW-0472">Membrane</keyword>
<evidence type="ECO:0000313" key="2">
    <source>
        <dbReference type="EMBL" id="MBB3118292.1"/>
    </source>
</evidence>
<reference evidence="2 3" key="1">
    <citation type="submission" date="2020-08" db="EMBL/GenBank/DDBJ databases">
        <title>Genomic Encyclopedia of Type Strains, Phase III (KMG-III): the genomes of soil and plant-associated and newly described type strains.</title>
        <authorList>
            <person name="Whitman W."/>
        </authorList>
    </citation>
    <scope>NUCLEOTIDE SEQUENCE [LARGE SCALE GENOMIC DNA]</scope>
    <source>
        <strain evidence="2 3">CECT 8897</strain>
    </source>
</reference>
<evidence type="ECO:0000256" key="1">
    <source>
        <dbReference type="SAM" id="Phobius"/>
    </source>
</evidence>
<keyword evidence="1" id="KW-1133">Transmembrane helix</keyword>
<feature type="transmembrane region" description="Helical" evidence="1">
    <location>
        <begin position="123"/>
        <end position="143"/>
    </location>
</feature>
<dbReference type="AlphaFoldDB" id="A0A7W5B832"/>
<name>A0A7W5B832_9BURK</name>
<evidence type="ECO:0000313" key="3">
    <source>
        <dbReference type="Proteomes" id="UP000541535"/>
    </source>
</evidence>
<feature type="transmembrane region" description="Helical" evidence="1">
    <location>
        <begin position="181"/>
        <end position="204"/>
    </location>
</feature>
<proteinExistence type="predicted"/>
<organism evidence="2 3">
    <name type="scientific">Pseudoduganella violacea</name>
    <dbReference type="NCBI Taxonomy" id="1715466"/>
    <lineage>
        <taxon>Bacteria</taxon>
        <taxon>Pseudomonadati</taxon>
        <taxon>Pseudomonadota</taxon>
        <taxon>Betaproteobacteria</taxon>
        <taxon>Burkholderiales</taxon>
        <taxon>Oxalobacteraceae</taxon>
        <taxon>Telluria group</taxon>
        <taxon>Pseudoduganella</taxon>
    </lineage>
</organism>
<feature type="transmembrane region" description="Helical" evidence="1">
    <location>
        <begin position="20"/>
        <end position="39"/>
    </location>
</feature>